<dbReference type="Gene3D" id="1.10.238.10">
    <property type="entry name" value="EF-hand"/>
    <property type="match status" value="1"/>
</dbReference>
<comment type="subcellular location">
    <subcellularLocation>
        <location evidence="1">Cell projection</location>
        <location evidence="1">Cilium</location>
    </subcellularLocation>
</comment>
<dbReference type="InterPro" id="IPR021656">
    <property type="entry name" value="C2-C2_1"/>
</dbReference>
<proteinExistence type="inferred from homology"/>
<feature type="region of interest" description="Disordered" evidence="7">
    <location>
        <begin position="1047"/>
        <end position="1080"/>
    </location>
</feature>
<keyword evidence="11" id="KW-1185">Reference proteome</keyword>
<name>A0AAX4PHW2_9CHLO</name>
<evidence type="ECO:0000313" key="10">
    <source>
        <dbReference type="EMBL" id="WZN65802.1"/>
    </source>
</evidence>
<dbReference type="InterPro" id="IPR041091">
    <property type="entry name" value="RPGRIP1_C"/>
</dbReference>
<dbReference type="Proteomes" id="UP001472866">
    <property type="component" value="Chromosome 13"/>
</dbReference>
<dbReference type="EMBL" id="CP151513">
    <property type="protein sequence ID" value="WZN65802.1"/>
    <property type="molecule type" value="Genomic_DNA"/>
</dbReference>
<evidence type="ECO:0000256" key="5">
    <source>
        <dbReference type="ARBA" id="ARBA00023273"/>
    </source>
</evidence>
<feature type="coiled-coil region" evidence="6">
    <location>
        <begin position="13"/>
        <end position="92"/>
    </location>
</feature>
<organism evidence="10 11">
    <name type="scientific">Chloropicon roscoffensis</name>
    <dbReference type="NCBI Taxonomy" id="1461544"/>
    <lineage>
        <taxon>Eukaryota</taxon>
        <taxon>Viridiplantae</taxon>
        <taxon>Chlorophyta</taxon>
        <taxon>Chloropicophyceae</taxon>
        <taxon>Chloropicales</taxon>
        <taxon>Chloropicaceae</taxon>
        <taxon>Chloropicon</taxon>
    </lineage>
</organism>
<dbReference type="GO" id="GO:0035869">
    <property type="term" value="C:ciliary transition zone"/>
    <property type="evidence" value="ECO:0007669"/>
    <property type="project" value="TreeGrafter"/>
</dbReference>
<evidence type="ECO:0000256" key="1">
    <source>
        <dbReference type="ARBA" id="ARBA00004138"/>
    </source>
</evidence>
<dbReference type="GO" id="GO:0005856">
    <property type="term" value="C:cytoskeleton"/>
    <property type="evidence" value="ECO:0007669"/>
    <property type="project" value="UniProtKB-ARBA"/>
</dbReference>
<dbReference type="PANTHER" id="PTHR14240:SF1">
    <property type="entry name" value="PROTEIN FANTOM-RELATED"/>
    <property type="match status" value="1"/>
</dbReference>
<evidence type="ECO:0000256" key="6">
    <source>
        <dbReference type="SAM" id="Coils"/>
    </source>
</evidence>
<dbReference type="InterPro" id="IPR011992">
    <property type="entry name" value="EF-hand-dom_pair"/>
</dbReference>
<dbReference type="SUPFAM" id="SSF47473">
    <property type="entry name" value="EF-hand"/>
    <property type="match status" value="1"/>
</dbReference>
<dbReference type="Gene3D" id="2.60.40.150">
    <property type="entry name" value="C2 domain"/>
    <property type="match status" value="3"/>
</dbReference>
<keyword evidence="4" id="KW-0969">Cilium</keyword>
<feature type="domain" description="RPGRIP1 C-terminal" evidence="9">
    <location>
        <begin position="1190"/>
        <end position="1349"/>
    </location>
</feature>
<evidence type="ECO:0000256" key="3">
    <source>
        <dbReference type="ARBA" id="ARBA00023054"/>
    </source>
</evidence>
<gene>
    <name evidence="10" type="ORF">HKI87_13g73640</name>
</gene>
<feature type="compositionally biased region" description="Low complexity" evidence="7">
    <location>
        <begin position="1062"/>
        <end position="1071"/>
    </location>
</feature>
<feature type="coiled-coil region" evidence="6">
    <location>
        <begin position="656"/>
        <end position="729"/>
    </location>
</feature>
<keyword evidence="5" id="KW-0966">Cell projection</keyword>
<reference evidence="10 11" key="1">
    <citation type="submission" date="2024-03" db="EMBL/GenBank/DDBJ databases">
        <title>Complete genome sequence of the green alga Chloropicon roscoffensis RCC1871.</title>
        <authorList>
            <person name="Lemieux C."/>
            <person name="Pombert J.-F."/>
            <person name="Otis C."/>
            <person name="Turmel M."/>
        </authorList>
    </citation>
    <scope>NUCLEOTIDE SEQUENCE [LARGE SCALE GENOMIC DNA]</scope>
    <source>
        <strain evidence="10 11">RCC1871</strain>
    </source>
</reference>
<dbReference type="SUPFAM" id="SSF49562">
    <property type="entry name" value="C2 domain (Calcium/lipid-binding domain, CaLB)"/>
    <property type="match status" value="2"/>
</dbReference>
<dbReference type="Pfam" id="PF11618">
    <property type="entry name" value="C2-C2_1"/>
    <property type="match status" value="1"/>
</dbReference>
<feature type="coiled-coil region" evidence="6">
    <location>
        <begin position="435"/>
        <end position="620"/>
    </location>
</feature>
<dbReference type="InterPro" id="IPR031139">
    <property type="entry name" value="RPGRIP1_fam"/>
</dbReference>
<dbReference type="InterPro" id="IPR035892">
    <property type="entry name" value="C2_domain_sf"/>
</dbReference>
<dbReference type="PANTHER" id="PTHR14240">
    <property type="entry name" value="RETINITIS PIGMENTOSA GTPASE REGULATOR-INTERACTING PROTEIN"/>
    <property type="match status" value="1"/>
</dbReference>
<evidence type="ECO:0000313" key="11">
    <source>
        <dbReference type="Proteomes" id="UP001472866"/>
    </source>
</evidence>
<accession>A0AAX4PHW2</accession>
<sequence>MSEERVLKLRDENLALKRTVRDQELQLKKLQTKLIRTEAASRKAVRKIGSGPFASNAATDLQSKLLQTELRVGELEEKNEQLHQKAEREKQKVLHFQKLAKEYKSKTDSSAKLRNFRNHVVKGGGPTSRSLRNSQDIKSAVRAAARKVEASSESSGAGPTDSAFQYVDVEGTDFILHSESMKLYQLIQGKLKPYGVLSDGQYQKAEPSRNLLVTLDHYLKSHRKRLIELYEELDNRQKGVVPLERIVSLVSNVLGDPSEAETDYFRACLDVLGKGKVSYADMMSALRDVTATAQQSEGGGMRFATVQDKVLNVLLFRKQEARKTFKKQCDENGHMSFLGVSKYLRTMVPTLSSSDVRVCLSRIQAQDVAAQGKTTFLDVLVAFGAVDKSKLPKKAKHEPPERSLSAIQRNLGLTEPTSFQLGMPDLPTDKQFSDIAVARRQIDRLENRYGDSQRMVEDMKIAQKRLVEQLEETNKKLAEERKHCMMLEVEQKKLVFDIQGSRDLKPMLEQAQKDILELEKENHQLMSSAIKAPQAALNELKNARWDAIEHQKQRNAAELRETELRRELASMKKEMASAGSYSGSDMLSVRVERDNAVKEFARIKIELDAANEKLKVYQALKNDEAKLAELDPNDPIESAMMGVAVTGSDKEMSYELKHLQEAYAKQTLELEKLNLVLRHEEQRCTNLVAENESLKNQLESAKASYDKRLGAYQNELTMKQERISKLEAKLCLSGEIVEKSNKPGKDEDILQDIELKENEDLLILSVHSVSYVENSGFDASTSSFLVVDFYEHEPQTSDVVQGLKPRLDTSFQFVVAVDNFFIGYMNSRNVVVEVNKVSGLDYQVIGAAEIPLRQMLSEKYTGDLRACDVFGDGGKLLGKLFYSIEFQNNLVREIKVDSRSSLPDMNLDSPGYVATGIEIVVESCAGLEMSNTKGEDIVPYFNYKLLDFPEHDTVFGTGRDPVFKDKNFIKAKWTPELRDALHSATLELKCFHDGESLEGSLIGDCRIDMMSLADGIPISGSFSLRSTMDRDVGQVTVSMQWVDKMASKKDAPAFPEPEPEPELAAANEPEPSQQEAQERQIEEYTALSEMVKLETSELEAQRPAETSVAEPAKTAPEEDSGNVEIVHESEIVGVDEEDDLQELEAQLAMEAGTADPDLALDLPMPALGQEKSSFVDVPSAQMKLPDLSSNIVIHVSKVVLAENMMADSAVEQLCVVFDFMTTYVDAKSQCTPMRPKISKTVDFSHTQVFSLEGEAQVGIREHLLTLVADGNEVESSIPFCLVAEGKGEGSQPGEGESKFQDIAYCEVSLMDILKDARDLSEEEIPMLTPDGNVAATLYLSLFAAEALESLL</sequence>
<comment type="similarity">
    <text evidence="2">Belongs to the RPGRIP1 family.</text>
</comment>
<protein>
    <submittedName>
        <fullName evidence="10">Protein fantom</fullName>
    </submittedName>
</protein>
<evidence type="ECO:0000256" key="7">
    <source>
        <dbReference type="SAM" id="MobiDB-lite"/>
    </source>
</evidence>
<dbReference type="GO" id="GO:1905515">
    <property type="term" value="P:non-motile cilium assembly"/>
    <property type="evidence" value="ECO:0007669"/>
    <property type="project" value="TreeGrafter"/>
</dbReference>
<keyword evidence="3 6" id="KW-0175">Coiled coil</keyword>
<evidence type="ECO:0000256" key="2">
    <source>
        <dbReference type="ARBA" id="ARBA00006042"/>
    </source>
</evidence>
<evidence type="ECO:0000259" key="8">
    <source>
        <dbReference type="Pfam" id="PF11618"/>
    </source>
</evidence>
<feature type="region of interest" description="Disordered" evidence="7">
    <location>
        <begin position="1095"/>
        <end position="1121"/>
    </location>
</feature>
<feature type="domain" description="RPGR-interacting protein 1 first C2" evidence="8">
    <location>
        <begin position="754"/>
        <end position="887"/>
    </location>
</feature>
<evidence type="ECO:0000256" key="4">
    <source>
        <dbReference type="ARBA" id="ARBA00023069"/>
    </source>
</evidence>
<dbReference type="Pfam" id="PF18111">
    <property type="entry name" value="RPGR1_C"/>
    <property type="match status" value="1"/>
</dbReference>
<evidence type="ECO:0000259" key="9">
    <source>
        <dbReference type="Pfam" id="PF18111"/>
    </source>
</evidence>